<feature type="region of interest" description="Disordered" evidence="15">
    <location>
        <begin position="168"/>
        <end position="257"/>
    </location>
</feature>
<evidence type="ECO:0000256" key="15">
    <source>
        <dbReference type="SAM" id="MobiDB-lite"/>
    </source>
</evidence>
<dbReference type="GO" id="GO:0016020">
    <property type="term" value="C:membrane"/>
    <property type="evidence" value="ECO:0007669"/>
    <property type="project" value="UniProtKB-SubCell"/>
</dbReference>
<keyword evidence="19" id="KW-1185">Reference proteome</keyword>
<dbReference type="Gene3D" id="3.30.40.10">
    <property type="entry name" value="Zinc/RING finger domain, C3HC4 (zinc finger)"/>
    <property type="match status" value="1"/>
</dbReference>
<protein>
    <recommendedName>
        <fullName evidence="4">RING-type E3 ubiquitin transferase</fullName>
        <ecNumber evidence="4">2.3.2.27</ecNumber>
    </recommendedName>
</protein>
<evidence type="ECO:0000256" key="12">
    <source>
        <dbReference type="ARBA" id="ARBA00023136"/>
    </source>
</evidence>
<evidence type="ECO:0000313" key="18">
    <source>
        <dbReference type="EMBL" id="MCL7043894.1"/>
    </source>
</evidence>
<keyword evidence="8 14" id="KW-0863">Zinc-finger</keyword>
<dbReference type="AlphaFoldDB" id="A0AA41VMK6"/>
<evidence type="ECO:0000256" key="6">
    <source>
        <dbReference type="ARBA" id="ARBA00022692"/>
    </source>
</evidence>
<dbReference type="PANTHER" id="PTHR14155:SF521">
    <property type="entry name" value="RING-H2 FINGER PROTEIN ATL30"/>
    <property type="match status" value="1"/>
</dbReference>
<keyword evidence="9" id="KW-0833">Ubl conjugation pathway</keyword>
<dbReference type="InterPro" id="IPR001841">
    <property type="entry name" value="Znf_RING"/>
</dbReference>
<evidence type="ECO:0000256" key="7">
    <source>
        <dbReference type="ARBA" id="ARBA00022723"/>
    </source>
</evidence>
<keyword evidence="5" id="KW-0808">Transferase</keyword>
<evidence type="ECO:0000259" key="17">
    <source>
        <dbReference type="PROSITE" id="PS50089"/>
    </source>
</evidence>
<dbReference type="Pfam" id="PF13639">
    <property type="entry name" value="zf-RING_2"/>
    <property type="match status" value="1"/>
</dbReference>
<proteinExistence type="inferred from homology"/>
<dbReference type="PANTHER" id="PTHR14155">
    <property type="entry name" value="RING FINGER DOMAIN-CONTAINING"/>
    <property type="match status" value="1"/>
</dbReference>
<dbReference type="InterPro" id="IPR013083">
    <property type="entry name" value="Znf_RING/FYVE/PHD"/>
</dbReference>
<sequence length="313" mass="35388">MTSTPDNNSQQRTTTPEPVQSLQINSHSLPVVITLFLLSFFFIGFFSIYFVRCVVSLFLRRSNSQNNNNNIVSNKSHGLDPSIVSSFPTFVYSSVKKHRRERSSRLECAVCLSEFNDDDVIRLITMCNHSFHPECIDLWLECHTTCPVCRLNLDPSEKSPEVILEVTDAATTTETTTATTTEHGEEQESGHMEGNSSPPHHVVFVNDEQIQDCMGDRDEEEERTRKRKRRNEVVNYGDTGRSDEEHATQTDKFSSGDDRFTLRLPEHVKETLSRGHTLTVSCTTFGDFSNDVVTGKDGPGELSRYSVRDAIKV</sequence>
<feature type="domain" description="RING-type" evidence="17">
    <location>
        <begin position="108"/>
        <end position="150"/>
    </location>
</feature>
<comment type="caution">
    <text evidence="18">The sequence shown here is derived from an EMBL/GenBank/DDBJ whole genome shotgun (WGS) entry which is preliminary data.</text>
</comment>
<feature type="compositionally biased region" description="Low complexity" evidence="15">
    <location>
        <begin position="169"/>
        <end position="181"/>
    </location>
</feature>
<evidence type="ECO:0000256" key="8">
    <source>
        <dbReference type="ARBA" id="ARBA00022771"/>
    </source>
</evidence>
<dbReference type="EC" id="2.3.2.27" evidence="4"/>
<evidence type="ECO:0000256" key="3">
    <source>
        <dbReference type="ARBA" id="ARBA00004906"/>
    </source>
</evidence>
<dbReference type="PROSITE" id="PS50089">
    <property type="entry name" value="ZF_RING_2"/>
    <property type="match status" value="1"/>
</dbReference>
<comment type="pathway">
    <text evidence="3">Protein modification; protein ubiquitination.</text>
</comment>
<gene>
    <name evidence="18" type="ORF">MKW94_009903</name>
</gene>
<dbReference type="SUPFAM" id="SSF57850">
    <property type="entry name" value="RING/U-box"/>
    <property type="match status" value="1"/>
</dbReference>
<name>A0AA41VMK6_PAPNU</name>
<keyword evidence="10" id="KW-0862">Zinc</keyword>
<evidence type="ECO:0000256" key="11">
    <source>
        <dbReference type="ARBA" id="ARBA00022989"/>
    </source>
</evidence>
<dbReference type="CDD" id="cd16461">
    <property type="entry name" value="RING-H2_EL5-like"/>
    <property type="match status" value="1"/>
</dbReference>
<dbReference type="GO" id="GO:0061630">
    <property type="term" value="F:ubiquitin protein ligase activity"/>
    <property type="evidence" value="ECO:0007669"/>
    <property type="project" value="UniProtKB-EC"/>
</dbReference>
<dbReference type="FunFam" id="3.30.40.10:FF:000187">
    <property type="entry name" value="E3 ubiquitin-protein ligase ATL6"/>
    <property type="match status" value="1"/>
</dbReference>
<evidence type="ECO:0000256" key="13">
    <source>
        <dbReference type="ARBA" id="ARBA00024209"/>
    </source>
</evidence>
<evidence type="ECO:0000313" key="19">
    <source>
        <dbReference type="Proteomes" id="UP001177140"/>
    </source>
</evidence>
<dbReference type="Proteomes" id="UP001177140">
    <property type="component" value="Unassembled WGS sequence"/>
</dbReference>
<comment type="similarity">
    <text evidence="13">Belongs to the RING-type zinc finger family. ATL subfamily.</text>
</comment>
<evidence type="ECO:0000256" key="5">
    <source>
        <dbReference type="ARBA" id="ARBA00022679"/>
    </source>
</evidence>
<comment type="catalytic activity">
    <reaction evidence="1">
        <text>S-ubiquitinyl-[E2 ubiquitin-conjugating enzyme]-L-cysteine + [acceptor protein]-L-lysine = [E2 ubiquitin-conjugating enzyme]-L-cysteine + N(6)-ubiquitinyl-[acceptor protein]-L-lysine.</text>
        <dbReference type="EC" id="2.3.2.27"/>
    </reaction>
</comment>
<feature type="compositionally biased region" description="Basic and acidic residues" evidence="15">
    <location>
        <begin position="182"/>
        <end position="191"/>
    </location>
</feature>
<organism evidence="18 19">
    <name type="scientific">Papaver nudicaule</name>
    <name type="common">Iceland poppy</name>
    <dbReference type="NCBI Taxonomy" id="74823"/>
    <lineage>
        <taxon>Eukaryota</taxon>
        <taxon>Viridiplantae</taxon>
        <taxon>Streptophyta</taxon>
        <taxon>Embryophyta</taxon>
        <taxon>Tracheophyta</taxon>
        <taxon>Spermatophyta</taxon>
        <taxon>Magnoliopsida</taxon>
        <taxon>Ranunculales</taxon>
        <taxon>Papaveraceae</taxon>
        <taxon>Papaveroideae</taxon>
        <taxon>Papaver</taxon>
    </lineage>
</organism>
<evidence type="ECO:0000256" key="9">
    <source>
        <dbReference type="ARBA" id="ARBA00022786"/>
    </source>
</evidence>
<keyword evidence="12 16" id="KW-0472">Membrane</keyword>
<keyword evidence="7" id="KW-0479">Metal-binding</keyword>
<evidence type="ECO:0000256" key="10">
    <source>
        <dbReference type="ARBA" id="ARBA00022833"/>
    </source>
</evidence>
<dbReference type="SMART" id="SM00184">
    <property type="entry name" value="RING"/>
    <property type="match status" value="1"/>
</dbReference>
<feature type="transmembrane region" description="Helical" evidence="16">
    <location>
        <begin position="31"/>
        <end position="51"/>
    </location>
</feature>
<keyword evidence="11 16" id="KW-1133">Transmembrane helix</keyword>
<reference evidence="18" key="1">
    <citation type="submission" date="2022-03" db="EMBL/GenBank/DDBJ databases">
        <title>A functionally conserved STORR gene fusion in Papaver species that diverged 16.8 million years ago.</title>
        <authorList>
            <person name="Catania T."/>
        </authorList>
    </citation>
    <scope>NUCLEOTIDE SEQUENCE</scope>
    <source>
        <strain evidence="18">S-191538</strain>
    </source>
</reference>
<dbReference type="InterPro" id="IPR053238">
    <property type="entry name" value="RING-H2_zinc_finger"/>
</dbReference>
<comment type="subcellular location">
    <subcellularLocation>
        <location evidence="2">Membrane</location>
        <topology evidence="2">Single-pass membrane protein</topology>
    </subcellularLocation>
</comment>
<evidence type="ECO:0000256" key="1">
    <source>
        <dbReference type="ARBA" id="ARBA00000900"/>
    </source>
</evidence>
<dbReference type="EMBL" id="JAJJMA010251762">
    <property type="protein sequence ID" value="MCL7043894.1"/>
    <property type="molecule type" value="Genomic_DNA"/>
</dbReference>
<keyword evidence="6 16" id="KW-0812">Transmembrane</keyword>
<feature type="region of interest" description="Disordered" evidence="15">
    <location>
        <begin position="1"/>
        <end position="20"/>
    </location>
</feature>
<dbReference type="GO" id="GO:0008270">
    <property type="term" value="F:zinc ion binding"/>
    <property type="evidence" value="ECO:0007669"/>
    <property type="project" value="UniProtKB-KW"/>
</dbReference>
<accession>A0AA41VMK6</accession>
<evidence type="ECO:0000256" key="4">
    <source>
        <dbReference type="ARBA" id="ARBA00012483"/>
    </source>
</evidence>
<feature type="compositionally biased region" description="Basic and acidic residues" evidence="15">
    <location>
        <begin position="240"/>
        <end position="257"/>
    </location>
</feature>
<evidence type="ECO:0000256" key="2">
    <source>
        <dbReference type="ARBA" id="ARBA00004167"/>
    </source>
</evidence>
<evidence type="ECO:0000256" key="14">
    <source>
        <dbReference type="PROSITE-ProRule" id="PRU00175"/>
    </source>
</evidence>
<evidence type="ECO:0000256" key="16">
    <source>
        <dbReference type="SAM" id="Phobius"/>
    </source>
</evidence>